<keyword evidence="11" id="KW-0325">Glycoprotein</keyword>
<dbReference type="Pfam" id="PF00520">
    <property type="entry name" value="Ion_trans"/>
    <property type="match status" value="2"/>
</dbReference>
<keyword evidence="9" id="KW-0406">Ion transport</keyword>
<evidence type="ECO:0000313" key="16">
    <source>
        <dbReference type="Proteomes" id="UP001458880"/>
    </source>
</evidence>
<keyword evidence="5 13" id="KW-0812">Transmembrane</keyword>
<keyword evidence="7" id="KW-0851">Voltage-gated channel</keyword>
<keyword evidence="10 13" id="KW-0472">Membrane</keyword>
<keyword evidence="12" id="KW-0407">Ion channel</keyword>
<evidence type="ECO:0000256" key="5">
    <source>
        <dbReference type="ARBA" id="ARBA00022692"/>
    </source>
</evidence>
<evidence type="ECO:0000256" key="7">
    <source>
        <dbReference type="ARBA" id="ARBA00022882"/>
    </source>
</evidence>
<dbReference type="SUPFAM" id="SSF81324">
    <property type="entry name" value="Voltage-gated potassium channels"/>
    <property type="match status" value="1"/>
</dbReference>
<comment type="caution">
    <text evidence="15">The sequence shown here is derived from an EMBL/GenBank/DDBJ whole genome shotgun (WGS) entry which is preliminary data.</text>
</comment>
<dbReference type="InterPro" id="IPR027359">
    <property type="entry name" value="Volt_channel_dom_sf"/>
</dbReference>
<evidence type="ECO:0000256" key="9">
    <source>
        <dbReference type="ARBA" id="ARBA00023065"/>
    </source>
</evidence>
<gene>
    <name evidence="15" type="ORF">QE152_g12976</name>
</gene>
<evidence type="ECO:0000256" key="13">
    <source>
        <dbReference type="SAM" id="Phobius"/>
    </source>
</evidence>
<evidence type="ECO:0000256" key="6">
    <source>
        <dbReference type="ARBA" id="ARBA00022837"/>
    </source>
</evidence>
<evidence type="ECO:0000256" key="3">
    <source>
        <dbReference type="ARBA" id="ARBA00022568"/>
    </source>
</evidence>
<dbReference type="PANTHER" id="PTHR45628">
    <property type="entry name" value="VOLTAGE-DEPENDENT CALCIUM CHANNEL TYPE A SUBUNIT ALPHA-1"/>
    <property type="match status" value="1"/>
</dbReference>
<evidence type="ECO:0000256" key="4">
    <source>
        <dbReference type="ARBA" id="ARBA00022673"/>
    </source>
</evidence>
<feature type="transmembrane region" description="Helical" evidence="13">
    <location>
        <begin position="186"/>
        <end position="205"/>
    </location>
</feature>
<accession>A0AAW1LB81</accession>
<dbReference type="GO" id="GO:0005891">
    <property type="term" value="C:voltage-gated calcium channel complex"/>
    <property type="evidence" value="ECO:0007669"/>
    <property type="project" value="TreeGrafter"/>
</dbReference>
<evidence type="ECO:0000256" key="8">
    <source>
        <dbReference type="ARBA" id="ARBA00022989"/>
    </source>
</evidence>
<dbReference type="GO" id="GO:0098703">
    <property type="term" value="P:calcium ion import across plasma membrane"/>
    <property type="evidence" value="ECO:0007669"/>
    <property type="project" value="TreeGrafter"/>
</dbReference>
<evidence type="ECO:0000259" key="14">
    <source>
        <dbReference type="Pfam" id="PF00520"/>
    </source>
</evidence>
<keyword evidence="2" id="KW-0813">Transport</keyword>
<feature type="transmembrane region" description="Helical" evidence="13">
    <location>
        <begin position="225"/>
        <end position="246"/>
    </location>
</feature>
<keyword evidence="6" id="KW-0106">Calcium</keyword>
<proteinExistence type="predicted"/>
<dbReference type="GO" id="GO:0007268">
    <property type="term" value="P:chemical synaptic transmission"/>
    <property type="evidence" value="ECO:0007669"/>
    <property type="project" value="TreeGrafter"/>
</dbReference>
<reference evidence="15 16" key="1">
    <citation type="journal article" date="2024" name="BMC Genomics">
        <title>De novo assembly and annotation of Popillia japonica's genome with initial clues to its potential as an invasive pest.</title>
        <authorList>
            <person name="Cucini C."/>
            <person name="Boschi S."/>
            <person name="Funari R."/>
            <person name="Cardaioli E."/>
            <person name="Iannotti N."/>
            <person name="Marturano G."/>
            <person name="Paoli F."/>
            <person name="Bruttini M."/>
            <person name="Carapelli A."/>
            <person name="Frati F."/>
            <person name="Nardi F."/>
        </authorList>
    </citation>
    <scope>NUCLEOTIDE SEQUENCE [LARGE SCALE GENOMIC DNA]</scope>
    <source>
        <strain evidence="15">DMR45628</strain>
    </source>
</reference>
<evidence type="ECO:0000256" key="11">
    <source>
        <dbReference type="ARBA" id="ARBA00023180"/>
    </source>
</evidence>
<name>A0AAW1LB81_POPJA</name>
<evidence type="ECO:0000256" key="10">
    <source>
        <dbReference type="ARBA" id="ARBA00023136"/>
    </source>
</evidence>
<evidence type="ECO:0000256" key="1">
    <source>
        <dbReference type="ARBA" id="ARBA00004141"/>
    </source>
</evidence>
<feature type="transmembrane region" description="Helical" evidence="13">
    <location>
        <begin position="116"/>
        <end position="141"/>
    </location>
</feature>
<evidence type="ECO:0000256" key="12">
    <source>
        <dbReference type="ARBA" id="ARBA00023303"/>
    </source>
</evidence>
<dbReference type="EMBL" id="JASPKY010000120">
    <property type="protein sequence ID" value="KAK9732267.1"/>
    <property type="molecule type" value="Genomic_DNA"/>
</dbReference>
<dbReference type="Gene3D" id="1.20.120.350">
    <property type="entry name" value="Voltage-gated potassium channels. Chain C"/>
    <property type="match status" value="1"/>
</dbReference>
<feature type="domain" description="Ion transport" evidence="14">
    <location>
        <begin position="193"/>
        <end position="252"/>
    </location>
</feature>
<keyword evidence="16" id="KW-1185">Reference proteome</keyword>
<dbReference type="Gene3D" id="1.10.287.70">
    <property type="match status" value="1"/>
</dbReference>
<evidence type="ECO:0000256" key="2">
    <source>
        <dbReference type="ARBA" id="ARBA00022448"/>
    </source>
</evidence>
<dbReference type="GO" id="GO:0045202">
    <property type="term" value="C:synapse"/>
    <property type="evidence" value="ECO:0007669"/>
    <property type="project" value="GOC"/>
</dbReference>
<dbReference type="FunFam" id="1.10.287.70:FF:000012">
    <property type="entry name" value="Voltage-dependent N-type calcium channel subunit alpha"/>
    <property type="match status" value="1"/>
</dbReference>
<evidence type="ECO:0000313" key="15">
    <source>
        <dbReference type="EMBL" id="KAK9732267.1"/>
    </source>
</evidence>
<dbReference type="AlphaFoldDB" id="A0AAW1LB81"/>
<dbReference type="GO" id="GO:0008331">
    <property type="term" value="F:high voltage-gated calcium channel activity"/>
    <property type="evidence" value="ECO:0007669"/>
    <property type="project" value="TreeGrafter"/>
</dbReference>
<protein>
    <submittedName>
        <fullName evidence="15">Ion transport protein</fullName>
    </submittedName>
</protein>
<feature type="domain" description="Ion transport" evidence="14">
    <location>
        <begin position="45"/>
        <end position="147"/>
    </location>
</feature>
<dbReference type="InterPro" id="IPR050599">
    <property type="entry name" value="VDCC_alpha-1_subunit"/>
</dbReference>
<keyword evidence="4" id="KW-0107">Calcium channel</keyword>
<comment type="subcellular location">
    <subcellularLocation>
        <location evidence="1">Membrane</location>
        <topology evidence="1">Multi-pass membrane protein</topology>
    </subcellularLocation>
</comment>
<keyword evidence="8 13" id="KW-1133">Transmembrane helix</keyword>
<dbReference type="Proteomes" id="UP001458880">
    <property type="component" value="Unassembled WGS sequence"/>
</dbReference>
<organism evidence="15 16">
    <name type="scientific">Popillia japonica</name>
    <name type="common">Japanese beetle</name>
    <dbReference type="NCBI Taxonomy" id="7064"/>
    <lineage>
        <taxon>Eukaryota</taxon>
        <taxon>Metazoa</taxon>
        <taxon>Ecdysozoa</taxon>
        <taxon>Arthropoda</taxon>
        <taxon>Hexapoda</taxon>
        <taxon>Insecta</taxon>
        <taxon>Pterygota</taxon>
        <taxon>Neoptera</taxon>
        <taxon>Endopterygota</taxon>
        <taxon>Coleoptera</taxon>
        <taxon>Polyphaga</taxon>
        <taxon>Scarabaeiformia</taxon>
        <taxon>Scarabaeidae</taxon>
        <taxon>Rutelinae</taxon>
        <taxon>Popillia</taxon>
    </lineage>
</organism>
<dbReference type="InterPro" id="IPR005821">
    <property type="entry name" value="Ion_trans_dom"/>
</dbReference>
<keyword evidence="3" id="KW-0109">Calcium transport</keyword>
<sequence length="262" mass="30968">MPSIIYLIYEDCPSQRLLMLQGPDYSADQMNRMEMYMYYRGQMGQYFVYEDESDVPRIETREWKLQSFHYDDVAMAMLTLFAVQTGEGWPAVLQHSMSATYEDQGPIQNFRIEMSIFYIVYFVVFPFFFVNIFVALIIITFQEQGEAELQSGEIDKNQKSCIDFAIQARPLERYMPNKRNSFKYKIWRLVVSTPFEYFIMMLIVFNTLLLMMKYHESPPILSDTLAAMNIVFTFLFLCETVLKLIAFGIKVKLNFNFICFVC</sequence>
<dbReference type="PANTHER" id="PTHR45628:SF7">
    <property type="entry name" value="VOLTAGE-DEPENDENT CALCIUM CHANNEL TYPE A SUBUNIT ALPHA-1"/>
    <property type="match status" value="1"/>
</dbReference>